<evidence type="ECO:0000256" key="3">
    <source>
        <dbReference type="ARBA" id="ARBA00023274"/>
    </source>
</evidence>
<dbReference type="OrthoDB" id="361383at2759"/>
<dbReference type="Gene3D" id="3.100.10.10">
    <property type="match status" value="1"/>
</dbReference>
<evidence type="ECO:0000313" key="8">
    <source>
        <dbReference type="Proteomes" id="UP000789570"/>
    </source>
</evidence>
<feature type="compositionally biased region" description="Basic and acidic residues" evidence="4">
    <location>
        <begin position="148"/>
        <end position="157"/>
    </location>
</feature>
<evidence type="ECO:0000256" key="2">
    <source>
        <dbReference type="ARBA" id="ARBA00022980"/>
    </source>
</evidence>
<evidence type="ECO:0000256" key="1">
    <source>
        <dbReference type="ARBA" id="ARBA00007320"/>
    </source>
</evidence>
<dbReference type="NCBIfam" id="TIGR01071">
    <property type="entry name" value="rplO_bact"/>
    <property type="match status" value="1"/>
</dbReference>
<dbReference type="Pfam" id="PF00828">
    <property type="entry name" value="Ribosomal_L27A"/>
    <property type="match status" value="1"/>
</dbReference>
<dbReference type="HAMAP" id="MF_01341">
    <property type="entry name" value="Ribosomal_uL15"/>
    <property type="match status" value="1"/>
</dbReference>
<dbReference type="InterPro" id="IPR030878">
    <property type="entry name" value="Ribosomal_uL15"/>
</dbReference>
<dbReference type="AlphaFoldDB" id="A0A9N8VJQ2"/>
<feature type="domain" description="Large ribosomal subunit protein uL15/eL18" evidence="5">
    <location>
        <begin position="217"/>
        <end position="293"/>
    </location>
</feature>
<dbReference type="GO" id="GO:0006412">
    <property type="term" value="P:translation"/>
    <property type="evidence" value="ECO:0007669"/>
    <property type="project" value="InterPro"/>
</dbReference>
<dbReference type="PANTHER" id="PTHR12934">
    <property type="entry name" value="50S RIBOSOMAL PROTEIN L15"/>
    <property type="match status" value="1"/>
</dbReference>
<feature type="non-terminal residue" evidence="7">
    <location>
        <position position="356"/>
    </location>
</feature>
<keyword evidence="3" id="KW-0687">Ribonucleoprotein</keyword>
<dbReference type="PANTHER" id="PTHR12934:SF11">
    <property type="entry name" value="LARGE RIBOSOMAL SUBUNIT PROTEIN UL15M"/>
    <property type="match status" value="1"/>
</dbReference>
<feature type="domain" description="Polysaccharide biosynthesis" evidence="6">
    <location>
        <begin position="35"/>
        <end position="137"/>
    </location>
</feature>
<dbReference type="Pfam" id="PF04669">
    <property type="entry name" value="PBDC1"/>
    <property type="match status" value="1"/>
</dbReference>
<dbReference type="Gene3D" id="1.10.3560.10">
    <property type="entry name" value="yst0336 like domain"/>
    <property type="match status" value="1"/>
</dbReference>
<dbReference type="FunFam" id="3.100.10.10:FF:000011">
    <property type="entry name" value="50S ribosomal subunit protein L15"/>
    <property type="match status" value="1"/>
</dbReference>
<evidence type="ECO:0000256" key="4">
    <source>
        <dbReference type="SAM" id="MobiDB-lite"/>
    </source>
</evidence>
<dbReference type="Proteomes" id="UP000789570">
    <property type="component" value="Unassembled WGS sequence"/>
</dbReference>
<dbReference type="InterPro" id="IPR021131">
    <property type="entry name" value="Ribosomal_uL15/eL18"/>
</dbReference>
<feature type="compositionally biased region" description="Basic residues" evidence="4">
    <location>
        <begin position="170"/>
        <end position="179"/>
    </location>
</feature>
<organism evidence="7 8">
    <name type="scientific">Funneliformis caledonium</name>
    <dbReference type="NCBI Taxonomy" id="1117310"/>
    <lineage>
        <taxon>Eukaryota</taxon>
        <taxon>Fungi</taxon>
        <taxon>Fungi incertae sedis</taxon>
        <taxon>Mucoromycota</taxon>
        <taxon>Glomeromycotina</taxon>
        <taxon>Glomeromycetes</taxon>
        <taxon>Glomerales</taxon>
        <taxon>Glomeraceae</taxon>
        <taxon>Funneliformis</taxon>
    </lineage>
</organism>
<comment type="caution">
    <text evidence="7">The sequence shown here is derived from an EMBL/GenBank/DDBJ whole genome shotgun (WGS) entry which is preliminary data.</text>
</comment>
<dbReference type="GO" id="GO:0005762">
    <property type="term" value="C:mitochondrial large ribosomal subunit"/>
    <property type="evidence" value="ECO:0007669"/>
    <property type="project" value="TreeGrafter"/>
</dbReference>
<dbReference type="InterPro" id="IPR005749">
    <property type="entry name" value="Ribosomal_uL15_bac-type"/>
</dbReference>
<dbReference type="SUPFAM" id="SSF52080">
    <property type="entry name" value="Ribosomal proteins L15p and L18e"/>
    <property type="match status" value="1"/>
</dbReference>
<sequence length="356" mass="41405">IIWWYSDYIVVFRSCGGIQIIWWYLDHIVISRLYEKQWAVKAMHHAETYYKLISSVDGKSLRLTPIDDEIYQDFQDTFPNISLQVVDEDVMKSDEGKVTWRNWIMKYENRVNEFNFGTLLRRDVKDDYNEKNSMFAPARKLDLGNLSDNRKATQEKRRVGRGPASGRGKTCGRGHKGQKARTGNGKPRRGFEGGQTPLSRRFPKRGFHNPFEKTWAPLNLDRLQHWIDNGRIDPTQPITMKHLLDTRCVRGVKDGVKLLADGREHFRTPIEIEVARASQKAIKSIESVGGTITCRYFNKLALRATIKPEKFWKIPKFAAPMKQRDIAWYSDPKNRGYLAQPENLKNTLFNSKLENI</sequence>
<dbReference type="InterPro" id="IPR036227">
    <property type="entry name" value="Ribosomal_uL15/eL18_sf"/>
</dbReference>
<dbReference type="EMBL" id="CAJVPQ010000206">
    <property type="protein sequence ID" value="CAG8457367.1"/>
    <property type="molecule type" value="Genomic_DNA"/>
</dbReference>
<evidence type="ECO:0000259" key="6">
    <source>
        <dbReference type="Pfam" id="PF04669"/>
    </source>
</evidence>
<evidence type="ECO:0000259" key="5">
    <source>
        <dbReference type="Pfam" id="PF00828"/>
    </source>
</evidence>
<keyword evidence="2" id="KW-0689">Ribosomal protein</keyword>
<keyword evidence="8" id="KW-1185">Reference proteome</keyword>
<name>A0A9N8VJQ2_9GLOM</name>
<evidence type="ECO:0000313" key="7">
    <source>
        <dbReference type="EMBL" id="CAG8457367.1"/>
    </source>
</evidence>
<dbReference type="GO" id="GO:0003735">
    <property type="term" value="F:structural constituent of ribosome"/>
    <property type="evidence" value="ECO:0007669"/>
    <property type="project" value="InterPro"/>
</dbReference>
<dbReference type="InterPro" id="IPR023139">
    <property type="entry name" value="PBDC1-like_dom_sf"/>
</dbReference>
<accession>A0A9N8VJQ2</accession>
<dbReference type="InterPro" id="IPR021148">
    <property type="entry name" value="Polysacc_synth_dom"/>
</dbReference>
<protein>
    <submittedName>
        <fullName evidence="7">14152_t:CDS:1</fullName>
    </submittedName>
</protein>
<gene>
    <name evidence="7" type="ORF">FCALED_LOCUS1570</name>
</gene>
<proteinExistence type="inferred from homology"/>
<reference evidence="7" key="1">
    <citation type="submission" date="2021-06" db="EMBL/GenBank/DDBJ databases">
        <authorList>
            <person name="Kallberg Y."/>
            <person name="Tangrot J."/>
            <person name="Rosling A."/>
        </authorList>
    </citation>
    <scope>NUCLEOTIDE SEQUENCE</scope>
    <source>
        <strain evidence="7">UK204</strain>
    </source>
</reference>
<comment type="similarity">
    <text evidence="1">Belongs to the universal ribosomal protein uL15 family.</text>
</comment>
<feature type="region of interest" description="Disordered" evidence="4">
    <location>
        <begin position="141"/>
        <end position="208"/>
    </location>
</feature>